<reference evidence="8" key="1">
    <citation type="journal article" date="2014" name="Int. J. Syst. Evol. Microbiol.">
        <title>Complete genome sequence of Corynebacterium casei LMG S-19264T (=DSM 44701T), isolated from a smear-ripened cheese.</title>
        <authorList>
            <consortium name="US DOE Joint Genome Institute (JGI-PGF)"/>
            <person name="Walter F."/>
            <person name="Albersmeier A."/>
            <person name="Kalinowski J."/>
            <person name="Ruckert C."/>
        </authorList>
    </citation>
    <scope>NUCLEOTIDE SEQUENCE</scope>
    <source>
        <strain evidence="8">CGMCC 1.12987</strain>
    </source>
</reference>
<comment type="subcellular location">
    <subcellularLocation>
        <location evidence="6">Cytoplasm</location>
    </subcellularLocation>
</comment>
<feature type="DNA-binding region" description="H-T-H motif" evidence="6">
    <location>
        <begin position="191"/>
        <end position="210"/>
    </location>
</feature>
<comment type="activity regulation">
    <text evidence="6">Negatively regulated by the anti-sigma-I factor RsgI.</text>
</comment>
<dbReference type="GO" id="GO:0016987">
    <property type="term" value="F:sigma factor activity"/>
    <property type="evidence" value="ECO:0007669"/>
    <property type="project" value="UniProtKB-UniRule"/>
</dbReference>
<dbReference type="HAMAP" id="MF_02064">
    <property type="entry name" value="Sigma70_SigI"/>
    <property type="match status" value="1"/>
</dbReference>
<comment type="subunit">
    <text evidence="6">Interacts with RsgI.</text>
</comment>
<accession>A0A917G061</accession>
<dbReference type="GO" id="GO:0005737">
    <property type="term" value="C:cytoplasm"/>
    <property type="evidence" value="ECO:0007669"/>
    <property type="project" value="UniProtKB-SubCell"/>
</dbReference>
<dbReference type="PANTHER" id="PTHR30385">
    <property type="entry name" value="SIGMA FACTOR F FLAGELLAR"/>
    <property type="match status" value="1"/>
</dbReference>
<feature type="domain" description="RNA polymerase sigma-70 region 2" evidence="7">
    <location>
        <begin position="23"/>
        <end position="93"/>
    </location>
</feature>
<comment type="caution">
    <text evidence="8">The sequence shown here is derived from an EMBL/GenBank/DDBJ whole genome shotgun (WGS) entry which is preliminary data.</text>
</comment>
<keyword evidence="9" id="KW-1185">Reference proteome</keyword>
<keyword evidence="3 6" id="KW-0731">Sigma factor</keyword>
<evidence type="ECO:0000313" key="8">
    <source>
        <dbReference type="EMBL" id="GGG15909.1"/>
    </source>
</evidence>
<dbReference type="Pfam" id="PF04542">
    <property type="entry name" value="Sigma70_r2"/>
    <property type="match status" value="1"/>
</dbReference>
<evidence type="ECO:0000256" key="2">
    <source>
        <dbReference type="ARBA" id="ARBA00023015"/>
    </source>
</evidence>
<proteinExistence type="inferred from homology"/>
<dbReference type="Proteomes" id="UP000644756">
    <property type="component" value="Unassembled WGS sequence"/>
</dbReference>
<dbReference type="AlphaFoldDB" id="A0A917G061"/>
<evidence type="ECO:0000256" key="3">
    <source>
        <dbReference type="ARBA" id="ARBA00023082"/>
    </source>
</evidence>
<organism evidence="8 9">
    <name type="scientific">Paenibacillus abyssi</name>
    <dbReference type="NCBI Taxonomy" id="1340531"/>
    <lineage>
        <taxon>Bacteria</taxon>
        <taxon>Bacillati</taxon>
        <taxon>Bacillota</taxon>
        <taxon>Bacilli</taxon>
        <taxon>Bacillales</taxon>
        <taxon>Paenibacillaceae</taxon>
        <taxon>Paenibacillus</taxon>
    </lineage>
</organism>
<sequence length="238" mass="27552">MELTLEKILQQAQNGDSESRERLIQQYRPFIIRASSHICKRQIRWDDDEASISLIAFNEAIDRYGDSHGKSFDNYAYTIIHNRLVDDFRKRSRSWGTEKLLMGTGNEFELSAIEVASSLEAFELQQSAGELAEELVSYDETLQAYGISLEELEDCCPSHRDTRIQLVRIAKGFIAYPALMAHLRKTKQLPLKEMLNYSKVSRKTLERNRKYLISLILIYSSDEFIRIRNTISFGEIGE</sequence>
<dbReference type="InterPro" id="IPR013325">
    <property type="entry name" value="RNA_pol_sigma_r2"/>
</dbReference>
<dbReference type="InterPro" id="IPR014244">
    <property type="entry name" value="RNA_pol_sigma-I"/>
</dbReference>
<dbReference type="GO" id="GO:0006352">
    <property type="term" value="P:DNA-templated transcription initiation"/>
    <property type="evidence" value="ECO:0007669"/>
    <property type="project" value="UniProtKB-UniRule"/>
</dbReference>
<protein>
    <recommendedName>
        <fullName evidence="6">RNA polymerase sigma factor SigI</fullName>
    </recommendedName>
</protein>
<dbReference type="Gene3D" id="1.10.1740.10">
    <property type="match status" value="1"/>
</dbReference>
<evidence type="ECO:0000256" key="4">
    <source>
        <dbReference type="ARBA" id="ARBA00023125"/>
    </source>
</evidence>
<evidence type="ECO:0000256" key="1">
    <source>
        <dbReference type="ARBA" id="ARBA00022490"/>
    </source>
</evidence>
<keyword evidence="4 6" id="KW-0238">DNA-binding</keyword>
<dbReference type="SUPFAM" id="SSF88946">
    <property type="entry name" value="Sigma2 domain of RNA polymerase sigma factors"/>
    <property type="match status" value="1"/>
</dbReference>
<evidence type="ECO:0000256" key="6">
    <source>
        <dbReference type="HAMAP-Rule" id="MF_02064"/>
    </source>
</evidence>
<dbReference type="PANTHER" id="PTHR30385:SF6">
    <property type="entry name" value="RNA POLYMERASE SIGMA FACTOR SIGI"/>
    <property type="match status" value="1"/>
</dbReference>
<dbReference type="EMBL" id="BMGR01000012">
    <property type="protein sequence ID" value="GGG15909.1"/>
    <property type="molecule type" value="Genomic_DNA"/>
</dbReference>
<keyword evidence="1 6" id="KW-0963">Cytoplasm</keyword>
<dbReference type="GO" id="GO:0003677">
    <property type="term" value="F:DNA binding"/>
    <property type="evidence" value="ECO:0007669"/>
    <property type="project" value="UniProtKB-UniRule"/>
</dbReference>
<dbReference type="InterPro" id="IPR007627">
    <property type="entry name" value="RNA_pol_sigma70_r2"/>
</dbReference>
<name>A0A917G061_9BACL</name>
<keyword evidence="5 6" id="KW-0804">Transcription</keyword>
<comment type="similarity">
    <text evidence="6">Belongs to the sigma-70 factor family. SigI subfamily.</text>
</comment>
<reference evidence="8" key="2">
    <citation type="submission" date="2020-09" db="EMBL/GenBank/DDBJ databases">
        <authorList>
            <person name="Sun Q."/>
            <person name="Zhou Y."/>
        </authorList>
    </citation>
    <scope>NUCLEOTIDE SEQUENCE</scope>
    <source>
        <strain evidence="8">CGMCC 1.12987</strain>
    </source>
</reference>
<comment type="function">
    <text evidence="6">Sigma factors are initiation factors that promote the attachment of RNA polymerase to specific initiation sites and are then released.</text>
</comment>
<keyword evidence="6" id="KW-0346">Stress response</keyword>
<dbReference type="RefSeq" id="WP_188532457.1">
    <property type="nucleotide sequence ID" value="NZ_JBHRVG010000001.1"/>
</dbReference>
<evidence type="ECO:0000256" key="5">
    <source>
        <dbReference type="ARBA" id="ARBA00023163"/>
    </source>
</evidence>
<evidence type="ECO:0000313" key="9">
    <source>
        <dbReference type="Proteomes" id="UP000644756"/>
    </source>
</evidence>
<gene>
    <name evidence="6" type="primary">sigI</name>
    <name evidence="8" type="ORF">GCM10010916_36070</name>
</gene>
<evidence type="ECO:0000259" key="7">
    <source>
        <dbReference type="Pfam" id="PF04542"/>
    </source>
</evidence>
<keyword evidence="2 6" id="KW-0805">Transcription regulation</keyword>
<feature type="short sequence motif" description="Polymerase core binding" evidence="6">
    <location>
        <begin position="48"/>
        <end position="61"/>
    </location>
</feature>
<dbReference type="NCBIfam" id="TIGR02895">
    <property type="entry name" value="spore_sigI"/>
    <property type="match status" value="1"/>
</dbReference>
<dbReference type="PIRSF" id="PIRSF038953">
    <property type="entry name" value="SigI"/>
    <property type="match status" value="1"/>
</dbReference>